<evidence type="ECO:0000313" key="2">
    <source>
        <dbReference type="Proteomes" id="UP001499988"/>
    </source>
</evidence>
<dbReference type="InterPro" id="IPR038444">
    <property type="entry name" value="DUF465_sf"/>
</dbReference>
<dbReference type="Gene3D" id="6.10.280.50">
    <property type="match status" value="1"/>
</dbReference>
<gene>
    <name evidence="1" type="ORF">GCM10023333_33910</name>
</gene>
<evidence type="ECO:0000313" key="1">
    <source>
        <dbReference type="EMBL" id="GAA4897794.1"/>
    </source>
</evidence>
<dbReference type="Proteomes" id="UP001499988">
    <property type="component" value="Unassembled WGS sequence"/>
</dbReference>
<dbReference type="Pfam" id="PF04325">
    <property type="entry name" value="DUF465"/>
    <property type="match status" value="1"/>
</dbReference>
<dbReference type="InterPro" id="IPR007420">
    <property type="entry name" value="DUF465"/>
</dbReference>
<comment type="caution">
    <text evidence="1">The sequence shown here is derived from an EMBL/GenBank/DDBJ whole genome shotgun (WGS) entry which is preliminary data.</text>
</comment>
<name>A0ABP9FCK3_9GAMM</name>
<keyword evidence="2" id="KW-1185">Reference proteome</keyword>
<dbReference type="RefSeq" id="WP_345336656.1">
    <property type="nucleotide sequence ID" value="NZ_BAABJZ010000099.1"/>
</dbReference>
<dbReference type="EMBL" id="BAABJZ010000099">
    <property type="protein sequence ID" value="GAA4897794.1"/>
    <property type="molecule type" value="Genomic_DNA"/>
</dbReference>
<accession>A0ABP9FCK3</accession>
<reference evidence="2" key="1">
    <citation type="journal article" date="2019" name="Int. J. Syst. Evol. Microbiol.">
        <title>The Global Catalogue of Microorganisms (GCM) 10K type strain sequencing project: providing services to taxonomists for standard genome sequencing and annotation.</title>
        <authorList>
            <consortium name="The Broad Institute Genomics Platform"/>
            <consortium name="The Broad Institute Genome Sequencing Center for Infectious Disease"/>
            <person name="Wu L."/>
            <person name="Ma J."/>
        </authorList>
    </citation>
    <scope>NUCLEOTIDE SEQUENCE [LARGE SCALE GENOMIC DNA]</scope>
    <source>
        <strain evidence="2">JCM 18401</strain>
    </source>
</reference>
<protein>
    <submittedName>
        <fullName evidence="1">DUF465 domain-containing protein</fullName>
    </submittedName>
</protein>
<proteinExistence type="predicted"/>
<sequence length="81" mass="9361">MLGENHALMYEFPEHKERIHSLKVGDEEFAQMAKEYHELDHAIRGLEVNGVPAGDERFVQMKTRRVHLKDVIHQRLVNGAG</sequence>
<organism evidence="1 2">
    <name type="scientific">Ferrimonas pelagia</name>
    <dbReference type="NCBI Taxonomy" id="1177826"/>
    <lineage>
        <taxon>Bacteria</taxon>
        <taxon>Pseudomonadati</taxon>
        <taxon>Pseudomonadota</taxon>
        <taxon>Gammaproteobacteria</taxon>
        <taxon>Alteromonadales</taxon>
        <taxon>Ferrimonadaceae</taxon>
        <taxon>Ferrimonas</taxon>
    </lineage>
</organism>